<dbReference type="EMBL" id="DF820476">
    <property type="protein sequence ID" value="GAK61087.1"/>
    <property type="molecule type" value="Genomic_DNA"/>
</dbReference>
<proteinExistence type="predicted"/>
<dbReference type="Proteomes" id="UP000030661">
    <property type="component" value="Unassembled WGS sequence"/>
</dbReference>
<sequence>MSCFMNISGKGLNVTMSNGIYELYGKSVTSENLDWQAIVNEQVCPFLQRKCLKNRKSAPEQTIGTCTVSYGRDSKPMIICPYRLLERK</sequence>
<protein>
    <submittedName>
        <fullName evidence="1">Uncharacterized protein</fullName>
    </submittedName>
</protein>
<name>A0A081C932_VECG1</name>
<gene>
    <name evidence="1" type="ORF">U27_00985</name>
</gene>
<organism evidence="1">
    <name type="scientific">Vecturithrix granuli</name>
    <dbReference type="NCBI Taxonomy" id="1499967"/>
    <lineage>
        <taxon>Bacteria</taxon>
        <taxon>Candidatus Moduliflexota</taxon>
        <taxon>Candidatus Vecturitrichia</taxon>
        <taxon>Candidatus Vecturitrichales</taxon>
        <taxon>Candidatus Vecturitrichaceae</taxon>
        <taxon>Candidatus Vecturithrix</taxon>
    </lineage>
</organism>
<evidence type="ECO:0000313" key="1">
    <source>
        <dbReference type="EMBL" id="GAK61087.1"/>
    </source>
</evidence>
<dbReference type="HOGENOM" id="CLU_2462798_0_0_0"/>
<reference evidence="1" key="1">
    <citation type="journal article" date="2015" name="PeerJ">
        <title>First genomic representation of candidate bacterial phylum KSB3 points to enhanced environmental sensing as a trigger of wastewater bulking.</title>
        <authorList>
            <person name="Sekiguchi Y."/>
            <person name="Ohashi A."/>
            <person name="Parks D.H."/>
            <person name="Yamauchi T."/>
            <person name="Tyson G.W."/>
            <person name="Hugenholtz P."/>
        </authorList>
    </citation>
    <scope>NUCLEOTIDE SEQUENCE [LARGE SCALE GENOMIC DNA]</scope>
</reference>
<accession>A0A081C932</accession>
<evidence type="ECO:0000313" key="2">
    <source>
        <dbReference type="Proteomes" id="UP000030661"/>
    </source>
</evidence>
<dbReference type="AlphaFoldDB" id="A0A081C932"/>
<keyword evidence="2" id="KW-1185">Reference proteome</keyword>